<dbReference type="OrthoDB" id="177294at2157"/>
<sequence>MTEDLTAFGLEPQDSSDELSEAESETDSEPVWPECDDCDYVGPEVKCRLGQSIPLCTACFAEREGLL</sequence>
<dbReference type="EMBL" id="NXNI01000001">
    <property type="protein sequence ID" value="PCR91258.1"/>
    <property type="molecule type" value="Genomic_DNA"/>
</dbReference>
<evidence type="ECO:0000256" key="1">
    <source>
        <dbReference type="SAM" id="MobiDB-lite"/>
    </source>
</evidence>
<accession>A0A2A5QWM3</accession>
<protein>
    <submittedName>
        <fullName evidence="2">Uncharacterized protein</fullName>
    </submittedName>
</protein>
<dbReference type="AlphaFoldDB" id="A0A2A5QWM3"/>
<reference evidence="2 3" key="1">
    <citation type="submission" date="2017-09" db="EMBL/GenBank/DDBJ databases">
        <title>Genome sequences of Natrinema ejinorence JCM 13890T.</title>
        <authorList>
            <person name="Roh S.W."/>
            <person name="Kim Y.B."/>
            <person name="Kim J.Y."/>
        </authorList>
    </citation>
    <scope>NUCLEOTIDE SEQUENCE [LARGE SCALE GENOMIC DNA]</scope>
    <source>
        <strain evidence="2 3">JCM 13890</strain>
    </source>
</reference>
<feature type="region of interest" description="Disordered" evidence="1">
    <location>
        <begin position="1"/>
        <end position="32"/>
    </location>
</feature>
<dbReference type="RefSeq" id="WP_097380201.1">
    <property type="nucleotide sequence ID" value="NZ_NXNI01000001.1"/>
</dbReference>
<feature type="compositionally biased region" description="Acidic residues" evidence="1">
    <location>
        <begin position="14"/>
        <end position="32"/>
    </location>
</feature>
<keyword evidence="3" id="KW-1185">Reference proteome</keyword>
<organism evidence="2 3">
    <name type="scientific">Natrinema ejinorense</name>
    <dbReference type="NCBI Taxonomy" id="373386"/>
    <lineage>
        <taxon>Archaea</taxon>
        <taxon>Methanobacteriati</taxon>
        <taxon>Methanobacteriota</taxon>
        <taxon>Stenosarchaea group</taxon>
        <taxon>Halobacteria</taxon>
        <taxon>Halobacteriales</taxon>
        <taxon>Natrialbaceae</taxon>
        <taxon>Natrinema</taxon>
    </lineage>
</organism>
<evidence type="ECO:0000313" key="2">
    <source>
        <dbReference type="EMBL" id="PCR91258.1"/>
    </source>
</evidence>
<evidence type="ECO:0000313" key="3">
    <source>
        <dbReference type="Proteomes" id="UP000219689"/>
    </source>
</evidence>
<comment type="caution">
    <text evidence="2">The sequence shown here is derived from an EMBL/GenBank/DDBJ whole genome shotgun (WGS) entry which is preliminary data.</text>
</comment>
<proteinExistence type="predicted"/>
<gene>
    <name evidence="2" type="ORF">CP557_12415</name>
</gene>
<dbReference type="Proteomes" id="UP000219689">
    <property type="component" value="Unassembled WGS sequence"/>
</dbReference>
<name>A0A2A5QWM3_9EURY</name>